<name>A0AAW2FZ75_9HYME</name>
<feature type="compositionally biased region" description="Basic residues" evidence="1">
    <location>
        <begin position="13"/>
        <end position="27"/>
    </location>
</feature>
<reference evidence="2 3" key="1">
    <citation type="submission" date="2023-03" db="EMBL/GenBank/DDBJ databases">
        <title>High recombination rates correlate with genetic variation in Cardiocondyla obscurior ants.</title>
        <authorList>
            <person name="Errbii M."/>
        </authorList>
    </citation>
    <scope>NUCLEOTIDE SEQUENCE [LARGE SCALE GENOMIC DNA]</scope>
    <source>
        <strain evidence="2">Alpha-2009</strain>
        <tissue evidence="2">Whole body</tissue>
    </source>
</reference>
<dbReference type="AlphaFoldDB" id="A0AAW2FZ75"/>
<proteinExistence type="predicted"/>
<accession>A0AAW2FZ75</accession>
<protein>
    <submittedName>
        <fullName evidence="2">Uncharacterized protein</fullName>
    </submittedName>
</protein>
<evidence type="ECO:0000256" key="1">
    <source>
        <dbReference type="SAM" id="MobiDB-lite"/>
    </source>
</evidence>
<evidence type="ECO:0000313" key="2">
    <source>
        <dbReference type="EMBL" id="KAL0120394.1"/>
    </source>
</evidence>
<gene>
    <name evidence="2" type="ORF">PUN28_008222</name>
</gene>
<feature type="region of interest" description="Disordered" evidence="1">
    <location>
        <begin position="55"/>
        <end position="112"/>
    </location>
</feature>
<feature type="compositionally biased region" description="Polar residues" evidence="1">
    <location>
        <begin position="58"/>
        <end position="69"/>
    </location>
</feature>
<keyword evidence="3" id="KW-1185">Reference proteome</keyword>
<comment type="caution">
    <text evidence="2">The sequence shown here is derived from an EMBL/GenBank/DDBJ whole genome shotgun (WGS) entry which is preliminary data.</text>
</comment>
<evidence type="ECO:0000313" key="3">
    <source>
        <dbReference type="Proteomes" id="UP001430953"/>
    </source>
</evidence>
<feature type="region of interest" description="Disordered" evidence="1">
    <location>
        <begin position="1"/>
        <end position="33"/>
    </location>
</feature>
<sequence length="112" mass="12621">MEALFSSHEKIIKQPRKKTRRSRKKRVPISPTFVFGSPDSTTDLLLPLAPLPAPPALISTQPEHATTEQPAAKPTAKLIAKTTAKPTILSPRHSRRPHHWYRSSKLSLWTQE</sequence>
<dbReference type="EMBL" id="JADYXP020000007">
    <property type="protein sequence ID" value="KAL0120394.1"/>
    <property type="molecule type" value="Genomic_DNA"/>
</dbReference>
<organism evidence="2 3">
    <name type="scientific">Cardiocondyla obscurior</name>
    <dbReference type="NCBI Taxonomy" id="286306"/>
    <lineage>
        <taxon>Eukaryota</taxon>
        <taxon>Metazoa</taxon>
        <taxon>Ecdysozoa</taxon>
        <taxon>Arthropoda</taxon>
        <taxon>Hexapoda</taxon>
        <taxon>Insecta</taxon>
        <taxon>Pterygota</taxon>
        <taxon>Neoptera</taxon>
        <taxon>Endopterygota</taxon>
        <taxon>Hymenoptera</taxon>
        <taxon>Apocrita</taxon>
        <taxon>Aculeata</taxon>
        <taxon>Formicoidea</taxon>
        <taxon>Formicidae</taxon>
        <taxon>Myrmicinae</taxon>
        <taxon>Cardiocondyla</taxon>
    </lineage>
</organism>
<dbReference type="Proteomes" id="UP001430953">
    <property type="component" value="Unassembled WGS sequence"/>
</dbReference>
<feature type="compositionally biased region" description="Basic residues" evidence="1">
    <location>
        <begin position="92"/>
        <end position="102"/>
    </location>
</feature>